<feature type="region of interest" description="Disordered" evidence="1">
    <location>
        <begin position="130"/>
        <end position="155"/>
    </location>
</feature>
<reference evidence="2 3" key="1">
    <citation type="journal article" date="2022" name="Nat. Plants">
        <title>Genomes of leafy and leafless Platanthera orchids illuminate the evolution of mycoheterotrophy.</title>
        <authorList>
            <person name="Li M.H."/>
            <person name="Liu K.W."/>
            <person name="Li Z."/>
            <person name="Lu H.C."/>
            <person name="Ye Q.L."/>
            <person name="Zhang D."/>
            <person name="Wang J.Y."/>
            <person name="Li Y.F."/>
            <person name="Zhong Z.M."/>
            <person name="Liu X."/>
            <person name="Yu X."/>
            <person name="Liu D.K."/>
            <person name="Tu X.D."/>
            <person name="Liu B."/>
            <person name="Hao Y."/>
            <person name="Liao X.Y."/>
            <person name="Jiang Y.T."/>
            <person name="Sun W.H."/>
            <person name="Chen J."/>
            <person name="Chen Y.Q."/>
            <person name="Ai Y."/>
            <person name="Zhai J.W."/>
            <person name="Wu S.S."/>
            <person name="Zhou Z."/>
            <person name="Hsiao Y.Y."/>
            <person name="Wu W.L."/>
            <person name="Chen Y.Y."/>
            <person name="Lin Y.F."/>
            <person name="Hsu J.L."/>
            <person name="Li C.Y."/>
            <person name="Wang Z.W."/>
            <person name="Zhao X."/>
            <person name="Zhong W.Y."/>
            <person name="Ma X.K."/>
            <person name="Ma L."/>
            <person name="Huang J."/>
            <person name="Chen G.Z."/>
            <person name="Huang M.Z."/>
            <person name="Huang L."/>
            <person name="Peng D.H."/>
            <person name="Luo Y.B."/>
            <person name="Zou S.Q."/>
            <person name="Chen S.P."/>
            <person name="Lan S."/>
            <person name="Tsai W.C."/>
            <person name="Van de Peer Y."/>
            <person name="Liu Z.J."/>
        </authorList>
    </citation>
    <scope>NUCLEOTIDE SEQUENCE [LARGE SCALE GENOMIC DNA]</scope>
    <source>
        <strain evidence="2">Lor288</strain>
    </source>
</reference>
<evidence type="ECO:0000313" key="2">
    <source>
        <dbReference type="EMBL" id="KAK8945731.1"/>
    </source>
</evidence>
<evidence type="ECO:0000256" key="1">
    <source>
        <dbReference type="SAM" id="MobiDB-lite"/>
    </source>
</evidence>
<proteinExistence type="predicted"/>
<organism evidence="2 3">
    <name type="scientific">Platanthera guangdongensis</name>
    <dbReference type="NCBI Taxonomy" id="2320717"/>
    <lineage>
        <taxon>Eukaryota</taxon>
        <taxon>Viridiplantae</taxon>
        <taxon>Streptophyta</taxon>
        <taxon>Embryophyta</taxon>
        <taxon>Tracheophyta</taxon>
        <taxon>Spermatophyta</taxon>
        <taxon>Magnoliopsida</taxon>
        <taxon>Liliopsida</taxon>
        <taxon>Asparagales</taxon>
        <taxon>Orchidaceae</taxon>
        <taxon>Orchidoideae</taxon>
        <taxon>Orchideae</taxon>
        <taxon>Orchidinae</taxon>
        <taxon>Platanthera</taxon>
    </lineage>
</organism>
<name>A0ABR2LPX8_9ASPA</name>
<dbReference type="PANTHER" id="PTHR37391">
    <property type="entry name" value="E3 UBIQUITIN-PROTEIN LIGASE"/>
    <property type="match status" value="1"/>
</dbReference>
<keyword evidence="3" id="KW-1185">Reference proteome</keyword>
<evidence type="ECO:0000313" key="3">
    <source>
        <dbReference type="Proteomes" id="UP001412067"/>
    </source>
</evidence>
<gene>
    <name evidence="2" type="ORF">KSP40_PGU019025</name>
</gene>
<comment type="caution">
    <text evidence="2">The sequence shown here is derived from an EMBL/GenBank/DDBJ whole genome shotgun (WGS) entry which is preliminary data.</text>
</comment>
<accession>A0ABR2LPX8</accession>
<dbReference type="PANTHER" id="PTHR37391:SF2">
    <property type="entry name" value="E3 UBIQUITIN-PROTEIN LIGASE"/>
    <property type="match status" value="1"/>
</dbReference>
<protein>
    <submittedName>
        <fullName evidence="2">Uncharacterized protein</fullName>
    </submittedName>
</protein>
<dbReference type="EMBL" id="JBBWWR010000017">
    <property type="protein sequence ID" value="KAK8945731.1"/>
    <property type="molecule type" value="Genomic_DNA"/>
</dbReference>
<dbReference type="Proteomes" id="UP001412067">
    <property type="component" value="Unassembled WGS sequence"/>
</dbReference>
<sequence length="304" mass="34738">MIGTKTLVVDNNIVVGDDIGRGEGTTLVLMSNIDRGRQQSARRATISGTGKGSLPKTAQIHLLKLFSVNRKGVLHGEKPSYNAVGKHHPLHPPRRRPPFPSAPHLTLIDPDYPRMIAAIAAAGAGECWHKDMHLPRPPRRGPPHPQTLGRRRLRRPLRPPPFRLLQLLRRPHHLRPRERRARSSPLDRRRRAEKLVVHLFCVVPRQRLVHDDLLFRYSEEELAEHLEESAASIRRAREGGLRDESERWRVKMASVVPCDGIKVKDINTGEVWRCLAGRWRPFLLLTMATLATSFTHFRHGDFHH</sequence>